<evidence type="ECO:0000313" key="3">
    <source>
        <dbReference type="Proteomes" id="UP000481861"/>
    </source>
</evidence>
<feature type="transmembrane region" description="Helical" evidence="1">
    <location>
        <begin position="87"/>
        <end position="109"/>
    </location>
</feature>
<keyword evidence="1" id="KW-0472">Membrane</keyword>
<dbReference type="AlphaFoldDB" id="A0A7C8MIE5"/>
<feature type="transmembrane region" description="Helical" evidence="1">
    <location>
        <begin position="63"/>
        <end position="81"/>
    </location>
</feature>
<name>A0A7C8MIE5_9PLEO</name>
<evidence type="ECO:0000256" key="1">
    <source>
        <dbReference type="SAM" id="Phobius"/>
    </source>
</evidence>
<keyword evidence="1" id="KW-0812">Transmembrane</keyword>
<dbReference type="Proteomes" id="UP000481861">
    <property type="component" value="Unassembled WGS sequence"/>
</dbReference>
<gene>
    <name evidence="2" type="ORF">BDV95DRAFT_219173</name>
</gene>
<keyword evidence="3" id="KW-1185">Reference proteome</keyword>
<evidence type="ECO:0000313" key="2">
    <source>
        <dbReference type="EMBL" id="KAF2876223.1"/>
    </source>
</evidence>
<comment type="caution">
    <text evidence="2">The sequence shown here is derived from an EMBL/GenBank/DDBJ whole genome shotgun (WGS) entry which is preliminary data.</text>
</comment>
<dbReference type="EMBL" id="JAADJZ010000003">
    <property type="protein sequence ID" value="KAF2876223.1"/>
    <property type="molecule type" value="Genomic_DNA"/>
</dbReference>
<keyword evidence="1" id="KW-1133">Transmembrane helix</keyword>
<protein>
    <submittedName>
        <fullName evidence="2">Uncharacterized protein</fullName>
    </submittedName>
</protein>
<accession>A0A7C8MIE5</accession>
<sequence length="128" mass="14119">MESTRPQPLFSTPIHFPRLDFYRIPTSYFNIPAPLHLLRPNLIQQMLPPKPPKHAHQALRPRLLSLLAVGDGVGCGLGGFAGRVSVVVVGSVAVLTVFVFAVTFIITWAREEPRTNPMRPPTRVCGAK</sequence>
<organism evidence="2 3">
    <name type="scientific">Massariosphaeria phaeospora</name>
    <dbReference type="NCBI Taxonomy" id="100035"/>
    <lineage>
        <taxon>Eukaryota</taxon>
        <taxon>Fungi</taxon>
        <taxon>Dikarya</taxon>
        <taxon>Ascomycota</taxon>
        <taxon>Pezizomycotina</taxon>
        <taxon>Dothideomycetes</taxon>
        <taxon>Pleosporomycetidae</taxon>
        <taxon>Pleosporales</taxon>
        <taxon>Pleosporales incertae sedis</taxon>
        <taxon>Massariosphaeria</taxon>
    </lineage>
</organism>
<proteinExistence type="predicted"/>
<reference evidence="2 3" key="1">
    <citation type="submission" date="2020-01" db="EMBL/GenBank/DDBJ databases">
        <authorList>
            <consortium name="DOE Joint Genome Institute"/>
            <person name="Haridas S."/>
            <person name="Albert R."/>
            <person name="Binder M."/>
            <person name="Bloem J."/>
            <person name="Labutti K."/>
            <person name="Salamov A."/>
            <person name="Andreopoulos B."/>
            <person name="Baker S.E."/>
            <person name="Barry K."/>
            <person name="Bills G."/>
            <person name="Bluhm B.H."/>
            <person name="Cannon C."/>
            <person name="Castanera R."/>
            <person name="Culley D.E."/>
            <person name="Daum C."/>
            <person name="Ezra D."/>
            <person name="Gonzalez J.B."/>
            <person name="Henrissat B."/>
            <person name="Kuo A."/>
            <person name="Liang C."/>
            <person name="Lipzen A."/>
            <person name="Lutzoni F."/>
            <person name="Magnuson J."/>
            <person name="Mondo S."/>
            <person name="Nolan M."/>
            <person name="Ohm R."/>
            <person name="Pangilinan J."/>
            <person name="Park H.-J.H."/>
            <person name="Ramirez L."/>
            <person name="Alfaro M."/>
            <person name="Sun H."/>
            <person name="Tritt A."/>
            <person name="Yoshinaga Y."/>
            <person name="Zwiers L.-H.L."/>
            <person name="Turgeon B.G."/>
            <person name="Goodwin S.B."/>
            <person name="Spatafora J.W."/>
            <person name="Crous P.W."/>
            <person name="Grigoriev I.V."/>
        </authorList>
    </citation>
    <scope>NUCLEOTIDE SEQUENCE [LARGE SCALE GENOMIC DNA]</scope>
    <source>
        <strain evidence="2 3">CBS 611.86</strain>
    </source>
</reference>